<dbReference type="Gene3D" id="2.60.120.590">
    <property type="entry name" value="Alpha-ketoglutarate-dependent dioxygenase AlkB-like"/>
    <property type="match status" value="1"/>
</dbReference>
<dbReference type="InterPro" id="IPR010666">
    <property type="entry name" value="Znf_GRF"/>
</dbReference>
<feature type="domain" description="GRF-type" evidence="6">
    <location>
        <begin position="54"/>
        <end position="99"/>
    </location>
</feature>
<dbReference type="Pfam" id="PF06839">
    <property type="entry name" value="Zn_ribbon_GRF"/>
    <property type="match status" value="1"/>
</dbReference>
<dbReference type="InterPro" id="IPR037151">
    <property type="entry name" value="AlkB-like_sf"/>
</dbReference>
<evidence type="ECO:0000313" key="7">
    <source>
        <dbReference type="EMBL" id="KAG0292473.1"/>
    </source>
</evidence>
<reference evidence="7 8" key="1">
    <citation type="journal article" date="2020" name="Fungal Divers.">
        <title>Resolving the Mortierellaceae phylogeny through synthesis of multi-gene phylogenetics and phylogenomics.</title>
        <authorList>
            <person name="Vandepol N."/>
            <person name="Liber J."/>
            <person name="Desiro A."/>
            <person name="Na H."/>
            <person name="Kennedy M."/>
            <person name="Barry K."/>
            <person name="Grigoriev I.V."/>
            <person name="Miller A.N."/>
            <person name="O'Donnell K."/>
            <person name="Stajich J.E."/>
            <person name="Bonito G."/>
        </authorList>
    </citation>
    <scope>NUCLEOTIDE SEQUENCE [LARGE SCALE GENOMIC DNA]</scope>
    <source>
        <strain evidence="7 8">AD045</strain>
    </source>
</reference>
<keyword evidence="3" id="KW-0862">Zinc</keyword>
<proteinExistence type="predicted"/>
<evidence type="ECO:0000256" key="3">
    <source>
        <dbReference type="ARBA" id="ARBA00022833"/>
    </source>
</evidence>
<organism evidence="7 8">
    <name type="scientific">Linnemannia gamsii</name>
    <dbReference type="NCBI Taxonomy" id="64522"/>
    <lineage>
        <taxon>Eukaryota</taxon>
        <taxon>Fungi</taxon>
        <taxon>Fungi incertae sedis</taxon>
        <taxon>Mucoromycota</taxon>
        <taxon>Mortierellomycotina</taxon>
        <taxon>Mortierellomycetes</taxon>
        <taxon>Mortierellales</taxon>
        <taxon>Mortierellaceae</taxon>
        <taxon>Linnemannia</taxon>
    </lineage>
</organism>
<dbReference type="Proteomes" id="UP001194696">
    <property type="component" value="Unassembled WGS sequence"/>
</dbReference>
<feature type="compositionally biased region" description="Basic and acidic residues" evidence="5">
    <location>
        <begin position="168"/>
        <end position="179"/>
    </location>
</feature>
<accession>A0ABQ7K629</accession>
<evidence type="ECO:0000313" key="8">
    <source>
        <dbReference type="Proteomes" id="UP001194696"/>
    </source>
</evidence>
<evidence type="ECO:0000256" key="5">
    <source>
        <dbReference type="SAM" id="MobiDB-lite"/>
    </source>
</evidence>
<keyword evidence="8" id="KW-1185">Reference proteome</keyword>
<protein>
    <recommendedName>
        <fullName evidence="6">GRF-type domain-containing protein</fullName>
    </recommendedName>
</protein>
<evidence type="ECO:0000256" key="2">
    <source>
        <dbReference type="ARBA" id="ARBA00022771"/>
    </source>
</evidence>
<dbReference type="PROSITE" id="PS51999">
    <property type="entry name" value="ZF_GRF"/>
    <property type="match status" value="1"/>
</dbReference>
<dbReference type="PANTHER" id="PTHR31212:SF4">
    <property type="entry name" value="ALPHA-KETOGLUTARATE-DEPENDENT DIOXYGENASE ALKB HOMOLOG 3"/>
    <property type="match status" value="1"/>
</dbReference>
<evidence type="ECO:0000256" key="1">
    <source>
        <dbReference type="ARBA" id="ARBA00022723"/>
    </source>
</evidence>
<name>A0ABQ7K629_9FUNG</name>
<comment type="caution">
    <text evidence="7">The sequence shown here is derived from an EMBL/GenBank/DDBJ whole genome shotgun (WGS) entry which is preliminary data.</text>
</comment>
<evidence type="ECO:0000259" key="6">
    <source>
        <dbReference type="PROSITE" id="PS51999"/>
    </source>
</evidence>
<feature type="region of interest" description="Disordered" evidence="5">
    <location>
        <begin position="149"/>
        <end position="179"/>
    </location>
</feature>
<gene>
    <name evidence="7" type="ORF">BGZ96_004103</name>
</gene>
<dbReference type="PANTHER" id="PTHR31212">
    <property type="entry name" value="ALPHA-KETOGLUTARATE-DEPENDENT DIOXYGENASE ALKB HOMOLOG 3"/>
    <property type="match status" value="1"/>
</dbReference>
<evidence type="ECO:0000256" key="4">
    <source>
        <dbReference type="PROSITE-ProRule" id="PRU01343"/>
    </source>
</evidence>
<dbReference type="InterPro" id="IPR032854">
    <property type="entry name" value="ALKBH3"/>
</dbReference>
<dbReference type="EMBL" id="JAAAIM010000196">
    <property type="protein sequence ID" value="KAG0292473.1"/>
    <property type="molecule type" value="Genomic_DNA"/>
</dbReference>
<sequence length="211" mass="23770">MSLCIMWPPMQEEWKHEIPPQPTVTPHPISGTARINITFRLRREGFSPQETPVCKCGVAMVLRCVFKNKANYGRYFYMCYAAGSKMGQTCGQFNWVDMEQKLGLVTNPGAIATGSADCEKMDPEGVQAQQHESSPTTSARTNTSTLFDTITESEGRVKHPRSSPSPDIIHERSDDRQERDLNLAEELQDDDAALLEQQWEDIDDTDDLTLD</sequence>
<feature type="compositionally biased region" description="Polar residues" evidence="5">
    <location>
        <begin position="127"/>
        <end position="143"/>
    </location>
</feature>
<dbReference type="SUPFAM" id="SSF51197">
    <property type="entry name" value="Clavaminate synthase-like"/>
    <property type="match status" value="1"/>
</dbReference>
<feature type="region of interest" description="Disordered" evidence="5">
    <location>
        <begin position="124"/>
        <end position="143"/>
    </location>
</feature>
<keyword evidence="2 4" id="KW-0863">Zinc-finger</keyword>
<keyword evidence="1" id="KW-0479">Metal-binding</keyword>